<proteinExistence type="predicted"/>
<accession>A0ABT9ZNR5</accession>
<name>A0ABT9ZNR5_9BACI</name>
<evidence type="ECO:0000313" key="2">
    <source>
        <dbReference type="EMBL" id="MDQ0252883.1"/>
    </source>
</evidence>
<dbReference type="GO" id="GO:0016301">
    <property type="term" value="F:kinase activity"/>
    <property type="evidence" value="ECO:0007669"/>
    <property type="project" value="UniProtKB-KW"/>
</dbReference>
<keyword evidence="2" id="KW-0808">Transferase</keyword>
<evidence type="ECO:0000256" key="1">
    <source>
        <dbReference type="SAM" id="Phobius"/>
    </source>
</evidence>
<dbReference type="Proteomes" id="UP001230005">
    <property type="component" value="Unassembled WGS sequence"/>
</dbReference>
<keyword evidence="2" id="KW-0418">Kinase</keyword>
<dbReference type="InterPro" id="IPR048147">
    <property type="entry name" value="CBO0543-like"/>
</dbReference>
<feature type="transmembrane region" description="Helical" evidence="1">
    <location>
        <begin position="34"/>
        <end position="55"/>
    </location>
</feature>
<reference evidence="2 3" key="1">
    <citation type="submission" date="2023-07" db="EMBL/GenBank/DDBJ databases">
        <title>Genomic Encyclopedia of Type Strains, Phase IV (KMG-IV): sequencing the most valuable type-strain genomes for metagenomic binning, comparative biology and taxonomic classification.</title>
        <authorList>
            <person name="Goeker M."/>
        </authorList>
    </citation>
    <scope>NUCLEOTIDE SEQUENCE [LARGE SCALE GENOMIC DNA]</scope>
    <source>
        <strain evidence="2 3">DSM 9768</strain>
    </source>
</reference>
<feature type="transmembrane region" description="Helical" evidence="1">
    <location>
        <begin position="159"/>
        <end position="179"/>
    </location>
</feature>
<protein>
    <submittedName>
        <fullName evidence="2">Signal transduction histidine kinase</fullName>
    </submittedName>
</protein>
<comment type="caution">
    <text evidence="2">The sequence shown here is derived from an EMBL/GenBank/DDBJ whole genome shotgun (WGS) entry which is preliminary data.</text>
</comment>
<keyword evidence="3" id="KW-1185">Reference proteome</keyword>
<dbReference type="EMBL" id="JAUSUG010000001">
    <property type="protein sequence ID" value="MDQ0252883.1"/>
    <property type="molecule type" value="Genomic_DNA"/>
</dbReference>
<sequence>MDRDQYIDQIFEKQEELSTIVQSYWSQYSHMGTWQFWVVTSFLIIPLVVLVFAVDRKRIFEVLFFGFVVHMLWTYAALLLSNLGYFAYNYYSTPLLPASLNMTASVLPVSFLLLYQYCTNHQKNFFLYLLLLSAVYAFGFASIEIRMGFLELRGGMRQLYLFLSDIVIGVLAYFLTQLLKRYRIEQRD</sequence>
<feature type="transmembrane region" description="Helical" evidence="1">
    <location>
        <begin position="62"/>
        <end position="88"/>
    </location>
</feature>
<dbReference type="NCBIfam" id="NF041644">
    <property type="entry name" value="CBO0543_fam"/>
    <property type="match status" value="1"/>
</dbReference>
<feature type="transmembrane region" description="Helical" evidence="1">
    <location>
        <begin position="100"/>
        <end position="118"/>
    </location>
</feature>
<gene>
    <name evidence="2" type="ORF">J2S74_000255</name>
</gene>
<dbReference type="RefSeq" id="WP_307320819.1">
    <property type="nucleotide sequence ID" value="NZ_JAUSUG010000001.1"/>
</dbReference>
<organism evidence="2 3">
    <name type="scientific">Evansella vedderi</name>
    <dbReference type="NCBI Taxonomy" id="38282"/>
    <lineage>
        <taxon>Bacteria</taxon>
        <taxon>Bacillati</taxon>
        <taxon>Bacillota</taxon>
        <taxon>Bacilli</taxon>
        <taxon>Bacillales</taxon>
        <taxon>Bacillaceae</taxon>
        <taxon>Evansella</taxon>
    </lineage>
</organism>
<keyword evidence="1" id="KW-1133">Transmembrane helix</keyword>
<evidence type="ECO:0000313" key="3">
    <source>
        <dbReference type="Proteomes" id="UP001230005"/>
    </source>
</evidence>
<feature type="transmembrane region" description="Helical" evidence="1">
    <location>
        <begin position="125"/>
        <end position="147"/>
    </location>
</feature>
<keyword evidence="1" id="KW-0812">Transmembrane</keyword>
<keyword evidence="1" id="KW-0472">Membrane</keyword>